<protein>
    <recommendedName>
        <fullName evidence="3">Factor of DNA methylation 1-5/IDN2 domain-containing protein</fullName>
    </recommendedName>
</protein>
<evidence type="ECO:0000313" key="5">
    <source>
        <dbReference type="Proteomes" id="UP001187192"/>
    </source>
</evidence>
<dbReference type="InterPro" id="IPR045177">
    <property type="entry name" value="FDM1-5/IDN2"/>
</dbReference>
<dbReference type="EMBL" id="BTGU01000012">
    <property type="protein sequence ID" value="GMN41487.1"/>
    <property type="molecule type" value="Genomic_DNA"/>
</dbReference>
<feature type="coiled-coil region" evidence="1">
    <location>
        <begin position="24"/>
        <end position="80"/>
    </location>
</feature>
<dbReference type="Pfam" id="PF03469">
    <property type="entry name" value="XH"/>
    <property type="match status" value="1"/>
</dbReference>
<organism evidence="4 5">
    <name type="scientific">Ficus carica</name>
    <name type="common">Common fig</name>
    <dbReference type="NCBI Taxonomy" id="3494"/>
    <lineage>
        <taxon>Eukaryota</taxon>
        <taxon>Viridiplantae</taxon>
        <taxon>Streptophyta</taxon>
        <taxon>Embryophyta</taxon>
        <taxon>Tracheophyta</taxon>
        <taxon>Spermatophyta</taxon>
        <taxon>Magnoliopsida</taxon>
        <taxon>eudicotyledons</taxon>
        <taxon>Gunneridae</taxon>
        <taxon>Pentapetalae</taxon>
        <taxon>rosids</taxon>
        <taxon>fabids</taxon>
        <taxon>Rosales</taxon>
        <taxon>Moraceae</taxon>
        <taxon>Ficeae</taxon>
        <taxon>Ficus</taxon>
    </lineage>
</organism>
<keyword evidence="5" id="KW-1185">Reference proteome</keyword>
<gene>
    <name evidence="4" type="ORF">TIFTF001_010707</name>
</gene>
<name>A0AA88D4Q8_FICCA</name>
<feature type="compositionally biased region" description="Basic and acidic residues" evidence="2">
    <location>
        <begin position="7"/>
        <end position="20"/>
    </location>
</feature>
<dbReference type="GO" id="GO:0080188">
    <property type="term" value="P:gene silencing by siRNA-directed DNA methylation"/>
    <property type="evidence" value="ECO:0007669"/>
    <property type="project" value="InterPro"/>
</dbReference>
<feature type="domain" description="Factor of DNA methylation 1-5/IDN2" evidence="3">
    <location>
        <begin position="129"/>
        <end position="258"/>
    </location>
</feature>
<comment type="caution">
    <text evidence="4">The sequence shown here is derived from an EMBL/GenBank/DDBJ whole genome shotgun (WGS) entry which is preliminary data.</text>
</comment>
<dbReference type="Proteomes" id="UP001187192">
    <property type="component" value="Unassembled WGS sequence"/>
</dbReference>
<dbReference type="AlphaFoldDB" id="A0AA88D4Q8"/>
<reference evidence="4" key="1">
    <citation type="submission" date="2023-07" db="EMBL/GenBank/DDBJ databases">
        <title>draft genome sequence of fig (Ficus carica).</title>
        <authorList>
            <person name="Takahashi T."/>
            <person name="Nishimura K."/>
        </authorList>
    </citation>
    <scope>NUCLEOTIDE SEQUENCE</scope>
</reference>
<feature type="region of interest" description="Disordered" evidence="2">
    <location>
        <begin position="1"/>
        <end position="20"/>
    </location>
</feature>
<dbReference type="PANTHER" id="PTHR21596">
    <property type="entry name" value="RIBONUCLEASE P SUBUNIT P38"/>
    <property type="match status" value="1"/>
</dbReference>
<evidence type="ECO:0000256" key="1">
    <source>
        <dbReference type="SAM" id="Coils"/>
    </source>
</evidence>
<evidence type="ECO:0000313" key="4">
    <source>
        <dbReference type="EMBL" id="GMN41487.1"/>
    </source>
</evidence>
<accession>A0AA88D4Q8</accession>
<dbReference type="InterPro" id="IPR005379">
    <property type="entry name" value="FDM1-5/IDN2_XH"/>
</dbReference>
<proteinExistence type="predicted"/>
<keyword evidence="1" id="KW-0175">Coiled coil</keyword>
<dbReference type="PANTHER" id="PTHR21596:SF65">
    <property type="entry name" value="PROTEIN INVOLVED IN DE NOVO 2-RELATED"/>
    <property type="match status" value="1"/>
</dbReference>
<sequence length="263" mass="30600">MARNKRQRESHPSEENSRVYEEHYKALKKAREIIEQQHLKLQQRTDEVRKMKGSQNENEMRRLLGERKKMEAMLKLLSDEKEVGESEDTEALDEALIAKGEEKDDEICEARELLIDGLKELGSNPIGVKRMGEVDCKPFYAAVKRNSKKEDALHNALNLCAMWSERVRDRGWKPFKVIEVEGKSVEVVNDGDKKLIALKKEMGEKVHNAVTRALTEMNEYNPNGRYPVLELWNFQEGRKATLKEGIAFILNQREQRKRTRLLP</sequence>
<evidence type="ECO:0000256" key="2">
    <source>
        <dbReference type="SAM" id="MobiDB-lite"/>
    </source>
</evidence>
<evidence type="ECO:0000259" key="3">
    <source>
        <dbReference type="Pfam" id="PF03469"/>
    </source>
</evidence>